<organism evidence="2 3">
    <name type="scientific">Candidatus Ozemobacter sibiricus</name>
    <dbReference type="NCBI Taxonomy" id="2268124"/>
    <lineage>
        <taxon>Bacteria</taxon>
        <taxon>Candidatus Ozemobacteria</taxon>
        <taxon>Candidatus Ozemobacterales</taxon>
        <taxon>Candidatus Ozemobacteraceae</taxon>
        <taxon>Candidatus Ozemobacter</taxon>
    </lineage>
</organism>
<feature type="compositionally biased region" description="Pro residues" evidence="1">
    <location>
        <begin position="524"/>
        <end position="537"/>
    </location>
</feature>
<gene>
    <name evidence="2" type="ORF">OZSIB_2815</name>
</gene>
<evidence type="ECO:0000313" key="3">
    <source>
        <dbReference type="Proteomes" id="UP000252355"/>
    </source>
</evidence>
<feature type="compositionally biased region" description="Pro residues" evidence="1">
    <location>
        <begin position="489"/>
        <end position="512"/>
    </location>
</feature>
<evidence type="ECO:0000313" key="2">
    <source>
        <dbReference type="EMBL" id="RCK80927.1"/>
    </source>
</evidence>
<dbReference type="PANTHER" id="PTHR12697:SF5">
    <property type="entry name" value="DEOXYHYPUSINE HYDROXYLASE"/>
    <property type="match status" value="1"/>
</dbReference>
<dbReference type="InterPro" id="IPR016024">
    <property type="entry name" value="ARM-type_fold"/>
</dbReference>
<feature type="compositionally biased region" description="Polar residues" evidence="1">
    <location>
        <begin position="761"/>
        <end position="778"/>
    </location>
</feature>
<feature type="region of interest" description="Disordered" evidence="1">
    <location>
        <begin position="737"/>
        <end position="782"/>
    </location>
</feature>
<sequence length="905" mass="97164">MTKTVADLLGSPLEPERREGLLFAAREPSRDIMRRVAELADSDESLEIRFLARKCLHQWKRDQGAAPPTPGGLGKVTADQIRAYFQGPEENKTAIIDFAVSHQCLVALPVFVEQVFQETEPHLIASLLIAIGRLGSEPEIRTLVPFLSHESPRVRANAVEALEYLGTVKAYPFILSMLKDPDNRVKANAVKAVRGLSPTSTIRILRQMVASNYHSMQASAAFALAYFPAEENVDLLAGLLASPEEAVRDNAARTLALYAQKQVPGARERLAELAPQVLAHLDALARPAEAAEPPAKPSLLAEALADADPQRRLAAVQEAVAAGDQSVARLLLRHLQQGEPDKRVVATILLGFGRLQIRSAAPLLIKGLGSADARTRANCVEALRLLNLPETLDHLVPLLEDPNNRVRANAIIALKERSDVDVLTPLRALLADPDPRPQKSAIYAIMEVKTAAAWRLLHDAAASPLPEIADLARHCLDELAAQGHKVPPPRHPAAPPPSAPPDAAPPARPSTPPEALEPATPTTTPSPRPAPPAPPLPASAEAPAPIPEATPSDLVASLPADPALRGWQAFAIEHLVLPLPAGWVARPGKPSLQFLPPDGGEIRLAGSQRAVPEASLTVTFGTTPNPTVDAVAVLERRLQDIPRFFEGYALRARRDGPLPDGGRFLALTFDHRLEGQPFTTTAVALLMGNTLIALDAIVARPRVDLLRPILQIALGRLHLGPRPCDPDLAQIALAPHADSGEAPPQGQSSRAPSDRPLTATAGPSSPTGDVGRGSSSPSDAAASLEPFAQDGRWGYRQRNNGAIVIPPTFDEASPFRGGWARVVDADGPRYLDARGRLALAPTFTLAGEFTESLAMVRIGDEWGYIDLDGNIVVKPLFPQIALMLFLFDAEMNWEIRCLEPRPARP</sequence>
<proteinExistence type="predicted"/>
<evidence type="ECO:0000256" key="1">
    <source>
        <dbReference type="SAM" id="MobiDB-lite"/>
    </source>
</evidence>
<feature type="compositionally biased region" description="Low complexity" evidence="1">
    <location>
        <begin position="513"/>
        <end position="523"/>
    </location>
</feature>
<dbReference type="Gene3D" id="1.25.10.10">
    <property type="entry name" value="Leucine-rich Repeat Variant"/>
    <property type="match status" value="2"/>
</dbReference>
<accession>A0A367ZSV5</accession>
<dbReference type="InterPro" id="IPR011989">
    <property type="entry name" value="ARM-like"/>
</dbReference>
<dbReference type="SUPFAM" id="SSF48371">
    <property type="entry name" value="ARM repeat"/>
    <property type="match status" value="1"/>
</dbReference>
<reference evidence="2 3" key="1">
    <citation type="submission" date="2018-05" db="EMBL/GenBank/DDBJ databases">
        <title>A metagenomic window into the 2 km-deep terrestrial subsurface aquifer revealed taxonomically and functionally diverse microbial community comprising novel uncultured bacterial lineages.</title>
        <authorList>
            <person name="Kadnikov V.V."/>
            <person name="Mardanov A.V."/>
            <person name="Beletsky A.V."/>
            <person name="Banks D."/>
            <person name="Pimenov N.V."/>
            <person name="Frank Y.A."/>
            <person name="Karnachuk O.V."/>
            <person name="Ravin N.V."/>
        </authorList>
    </citation>
    <scope>NUCLEOTIDE SEQUENCE [LARGE SCALE GENOMIC DNA]</scope>
    <source>
        <strain evidence="2">BY5</strain>
    </source>
</reference>
<dbReference type="GO" id="GO:0016491">
    <property type="term" value="F:oxidoreductase activity"/>
    <property type="evidence" value="ECO:0007669"/>
    <property type="project" value="TreeGrafter"/>
</dbReference>
<feature type="compositionally biased region" description="Low complexity" evidence="1">
    <location>
        <begin position="538"/>
        <end position="552"/>
    </location>
</feature>
<dbReference type="EMBL" id="QOQW01000004">
    <property type="protein sequence ID" value="RCK80927.1"/>
    <property type="molecule type" value="Genomic_DNA"/>
</dbReference>
<dbReference type="Pfam" id="PF14903">
    <property type="entry name" value="WG_beta_rep"/>
    <property type="match status" value="2"/>
</dbReference>
<name>A0A367ZSV5_9BACT</name>
<dbReference type="PANTHER" id="PTHR12697">
    <property type="entry name" value="PBS LYASE HEAT-LIKE PROTEIN"/>
    <property type="match status" value="1"/>
</dbReference>
<dbReference type="Proteomes" id="UP000252355">
    <property type="component" value="Unassembled WGS sequence"/>
</dbReference>
<dbReference type="AlphaFoldDB" id="A0A367ZSV5"/>
<dbReference type="Pfam" id="PF13646">
    <property type="entry name" value="HEAT_2"/>
    <property type="match status" value="2"/>
</dbReference>
<dbReference type="InterPro" id="IPR032774">
    <property type="entry name" value="WG_beta_rep"/>
</dbReference>
<feature type="region of interest" description="Disordered" evidence="1">
    <location>
        <begin position="483"/>
        <end position="554"/>
    </location>
</feature>
<comment type="caution">
    <text evidence="2">The sequence shown here is derived from an EMBL/GenBank/DDBJ whole genome shotgun (WGS) entry which is preliminary data.</text>
</comment>
<protein>
    <submittedName>
        <fullName evidence="2">Uncharacterized protein</fullName>
    </submittedName>
</protein>
<dbReference type="InterPro" id="IPR004155">
    <property type="entry name" value="PBS_lyase_HEAT"/>
</dbReference>
<dbReference type="SMART" id="SM00567">
    <property type="entry name" value="EZ_HEAT"/>
    <property type="match status" value="4"/>
</dbReference>